<dbReference type="PROSITE" id="PS50125">
    <property type="entry name" value="GUANYLATE_CYCLASE_2"/>
    <property type="match status" value="1"/>
</dbReference>
<dbReference type="SMART" id="SM00044">
    <property type="entry name" value="CYCc"/>
    <property type="match status" value="1"/>
</dbReference>
<organism evidence="4 5">
    <name type="scientific">Rhizobium leguminosarum</name>
    <dbReference type="NCBI Taxonomy" id="384"/>
    <lineage>
        <taxon>Bacteria</taxon>
        <taxon>Pseudomonadati</taxon>
        <taxon>Pseudomonadota</taxon>
        <taxon>Alphaproteobacteria</taxon>
        <taxon>Hyphomicrobiales</taxon>
        <taxon>Rhizobiaceae</taxon>
        <taxon>Rhizobium/Agrobacterium group</taxon>
        <taxon>Rhizobium</taxon>
    </lineage>
</organism>
<evidence type="ECO:0000259" key="3">
    <source>
        <dbReference type="PROSITE" id="PS50125"/>
    </source>
</evidence>
<evidence type="ECO:0000313" key="4">
    <source>
        <dbReference type="EMBL" id="RWX24704.1"/>
    </source>
</evidence>
<sequence>MERRLAAILIADVVGYSRLSQIDEEGTRVRFQADLNDVFEPAIERHHGRLVKTMGDGLLVEFQSVVDALRCAVEVQQLKATQSAAVLPERRLEFRIGINLGDIIVEGEDIQGDGVNIADRIQALAEPGGIAISGTTYDQVKSKIPVGFASLGEQRLKSITEPVRVYRVLLDPTAAGKTLPSRRRPPRRRLLAGIAAAVVLALAGAALWWQPWMPAKPPGPGERFAYPLPDRPSVAVLPFINVSGDTEHDHLAEGLTDDLITELSKVSGLFVIARHSVFAIQDSVGKIQDVAAELGVQYVLEGTLQRAGPRLRINVKLIDAVTGLSLWAERYDRQYADLFAVQDDVIGKIISALSVKLSARERDQLARIPTENLEAYDYYMRAEQEGFIFRDVDTYRRTLSFYQKAIDLDPGFANAHAGIARVAVDVWRNDYNYLWSAAVARKIAYDAAGQALKLDPNNARAHTVLALLQWVDGRETEARNSANMAVAMEPNDAEAAANLALILVHTGSSGQAVTEMEKALRLDPSPASSFQLLAGIVFYTAGDDRRAISLIEPTLDSLPKVEPAREYLAAAYADQGNETKAAAETAKLLELFPESNLTYYGYLYDYWRDGDLQRHLAGLRKAGIPEWPFGFTGNQADRLGEAELRNLVDGKSWTGKHKNGTDFIQYFDKAGNTAYRSANTNITGIVEVRGDRICEKFDGYFLDRMVCGYVYRNTSGEQGDRQYIHVTPRALTFFSPVP</sequence>
<feature type="domain" description="Guanylate cyclase" evidence="3">
    <location>
        <begin position="7"/>
        <end position="122"/>
    </location>
</feature>
<dbReference type="Gene3D" id="3.40.50.10610">
    <property type="entry name" value="ABC-type transport auxiliary lipoprotein component"/>
    <property type="match status" value="1"/>
</dbReference>
<dbReference type="InterPro" id="IPR029787">
    <property type="entry name" value="Nucleotide_cyclase"/>
</dbReference>
<keyword evidence="2" id="KW-0812">Transmembrane</keyword>
<accession>A0A444HQ13</accession>
<dbReference type="GO" id="GO:0004016">
    <property type="term" value="F:adenylate cyclase activity"/>
    <property type="evidence" value="ECO:0007669"/>
    <property type="project" value="UniProtKB-ARBA"/>
</dbReference>
<comment type="caution">
    <text evidence="4">The sequence shown here is derived from an EMBL/GenBank/DDBJ whole genome shotgun (WGS) entry which is preliminary data.</text>
</comment>
<protein>
    <submittedName>
        <fullName evidence="4">Adenylate/guanylate cyclase domain-containing protein</fullName>
    </submittedName>
</protein>
<dbReference type="Pfam" id="PF13432">
    <property type="entry name" value="TPR_16"/>
    <property type="match status" value="2"/>
</dbReference>
<dbReference type="GO" id="GO:0035556">
    <property type="term" value="P:intracellular signal transduction"/>
    <property type="evidence" value="ECO:0007669"/>
    <property type="project" value="InterPro"/>
</dbReference>
<dbReference type="PANTHER" id="PTHR43081:SF19">
    <property type="entry name" value="PH-SENSITIVE ADENYLATE CYCLASE RV1264"/>
    <property type="match status" value="1"/>
</dbReference>
<dbReference type="SUPFAM" id="SSF48452">
    <property type="entry name" value="TPR-like"/>
    <property type="match status" value="1"/>
</dbReference>
<dbReference type="AlphaFoldDB" id="A0A444HQ13"/>
<dbReference type="Pfam" id="PF00211">
    <property type="entry name" value="Guanylate_cyc"/>
    <property type="match status" value="1"/>
</dbReference>
<dbReference type="InterPro" id="IPR050697">
    <property type="entry name" value="Adenylyl/Guanylyl_Cyclase_3/4"/>
</dbReference>
<dbReference type="CDD" id="cd07302">
    <property type="entry name" value="CHD"/>
    <property type="match status" value="1"/>
</dbReference>
<dbReference type="RefSeq" id="WP_128411884.1">
    <property type="nucleotide sequence ID" value="NZ_CP090090.1"/>
</dbReference>
<dbReference type="GO" id="GO:0006171">
    <property type="term" value="P:cAMP biosynthetic process"/>
    <property type="evidence" value="ECO:0007669"/>
    <property type="project" value="TreeGrafter"/>
</dbReference>
<keyword evidence="2" id="KW-0472">Membrane</keyword>
<dbReference type="Gene3D" id="1.25.40.10">
    <property type="entry name" value="Tetratricopeptide repeat domain"/>
    <property type="match status" value="2"/>
</dbReference>
<dbReference type="PANTHER" id="PTHR43081">
    <property type="entry name" value="ADENYLATE CYCLASE, TERMINAL-DIFFERENTIATION SPECIFIC-RELATED"/>
    <property type="match status" value="1"/>
</dbReference>
<keyword evidence="1" id="KW-0802">TPR repeat</keyword>
<feature type="repeat" description="TPR" evidence="1">
    <location>
        <begin position="493"/>
        <end position="526"/>
    </location>
</feature>
<dbReference type="SMART" id="SM00028">
    <property type="entry name" value="TPR"/>
    <property type="match status" value="4"/>
</dbReference>
<name>A0A444HQ13_RHILE</name>
<feature type="transmembrane region" description="Helical" evidence="2">
    <location>
        <begin position="190"/>
        <end position="209"/>
    </location>
</feature>
<dbReference type="InterPro" id="IPR011990">
    <property type="entry name" value="TPR-like_helical_dom_sf"/>
</dbReference>
<evidence type="ECO:0000313" key="5">
    <source>
        <dbReference type="Proteomes" id="UP000283817"/>
    </source>
</evidence>
<dbReference type="InterPro" id="IPR001054">
    <property type="entry name" value="A/G_cyclase"/>
</dbReference>
<gene>
    <name evidence="4" type="ORF">EHI47_27710</name>
</gene>
<dbReference type="EMBL" id="SBHX01000066">
    <property type="protein sequence ID" value="RWX24704.1"/>
    <property type="molecule type" value="Genomic_DNA"/>
</dbReference>
<dbReference type="Proteomes" id="UP000283817">
    <property type="component" value="Unassembled WGS sequence"/>
</dbReference>
<proteinExistence type="predicted"/>
<evidence type="ECO:0000256" key="1">
    <source>
        <dbReference type="PROSITE-ProRule" id="PRU00339"/>
    </source>
</evidence>
<dbReference type="PROSITE" id="PS50005">
    <property type="entry name" value="TPR"/>
    <property type="match status" value="1"/>
</dbReference>
<dbReference type="SUPFAM" id="SSF55073">
    <property type="entry name" value="Nucleotide cyclase"/>
    <property type="match status" value="1"/>
</dbReference>
<dbReference type="Gene3D" id="3.30.70.1230">
    <property type="entry name" value="Nucleotide cyclase"/>
    <property type="match status" value="1"/>
</dbReference>
<keyword evidence="2" id="KW-1133">Transmembrane helix</keyword>
<reference evidence="4 5" key="1">
    <citation type="submission" date="2019-01" db="EMBL/GenBank/DDBJ databases">
        <title>RHIZO-ID as a novel technology for direct rhizobia identification.</title>
        <authorList>
            <person name="De Meyer S.E."/>
        </authorList>
    </citation>
    <scope>NUCLEOTIDE SEQUENCE [LARGE SCALE GENOMIC DNA]</scope>
    <source>
        <strain evidence="4 5">WSM448</strain>
    </source>
</reference>
<dbReference type="InterPro" id="IPR019734">
    <property type="entry name" value="TPR_rpt"/>
</dbReference>
<evidence type="ECO:0000256" key="2">
    <source>
        <dbReference type="SAM" id="Phobius"/>
    </source>
</evidence>